<evidence type="ECO:0000256" key="6">
    <source>
        <dbReference type="SAM" id="SignalP"/>
    </source>
</evidence>
<evidence type="ECO:0000313" key="8">
    <source>
        <dbReference type="Proteomes" id="UP001219355"/>
    </source>
</evidence>
<protein>
    <submittedName>
        <fullName evidence="7">Uncharacterized protein</fullName>
    </submittedName>
</protein>
<dbReference type="Proteomes" id="UP001219355">
    <property type="component" value="Chromosome 4"/>
</dbReference>
<keyword evidence="3 6" id="KW-0732">Signal</keyword>
<keyword evidence="5" id="KW-0325">Glycoprotein</keyword>
<feature type="signal peptide" evidence="6">
    <location>
        <begin position="1"/>
        <end position="22"/>
    </location>
</feature>
<evidence type="ECO:0000256" key="3">
    <source>
        <dbReference type="ARBA" id="ARBA00022729"/>
    </source>
</evidence>
<keyword evidence="8" id="KW-1185">Reference proteome</keyword>
<evidence type="ECO:0000256" key="1">
    <source>
        <dbReference type="ARBA" id="ARBA00011079"/>
    </source>
</evidence>
<dbReference type="PANTHER" id="PTHR11010:SF109">
    <property type="entry name" value="PEPTIDASE, FAMILY S28, PUTATIVE (AFU_ORTHOLOGUE AFUA_4G03790)-RELATED"/>
    <property type="match status" value="1"/>
</dbReference>
<dbReference type="PANTHER" id="PTHR11010">
    <property type="entry name" value="PROTEASE S28 PRO-X CARBOXYPEPTIDASE-RELATED"/>
    <property type="match status" value="1"/>
</dbReference>
<dbReference type="GO" id="GO:0008239">
    <property type="term" value="F:dipeptidyl-peptidase activity"/>
    <property type="evidence" value="ECO:0007669"/>
    <property type="project" value="TreeGrafter"/>
</dbReference>
<gene>
    <name evidence="7" type="ORF">PRK78_006747</name>
</gene>
<dbReference type="AlphaFoldDB" id="A0AAF0IM32"/>
<feature type="chain" id="PRO_5041985876" evidence="6">
    <location>
        <begin position="23"/>
        <end position="553"/>
    </location>
</feature>
<dbReference type="GO" id="GO:0070008">
    <property type="term" value="F:serine-type exopeptidase activity"/>
    <property type="evidence" value="ECO:0007669"/>
    <property type="project" value="InterPro"/>
</dbReference>
<proteinExistence type="inferred from homology"/>
<dbReference type="GO" id="GO:0006508">
    <property type="term" value="P:proteolysis"/>
    <property type="evidence" value="ECO:0007669"/>
    <property type="project" value="UniProtKB-KW"/>
</dbReference>
<keyword evidence="4" id="KW-0378">Hydrolase</keyword>
<evidence type="ECO:0000256" key="4">
    <source>
        <dbReference type="ARBA" id="ARBA00022801"/>
    </source>
</evidence>
<dbReference type="Pfam" id="PF05577">
    <property type="entry name" value="Peptidase_S28"/>
    <property type="match status" value="1"/>
</dbReference>
<dbReference type="SUPFAM" id="SSF53474">
    <property type="entry name" value="alpha/beta-Hydrolases"/>
    <property type="match status" value="1"/>
</dbReference>
<name>A0AAF0IM32_9EURO</name>
<dbReference type="FunFam" id="3.40.50.1820:FF:000636">
    <property type="entry name" value="Serine peptidase, family S28, putative"/>
    <property type="match status" value="1"/>
</dbReference>
<dbReference type="Gene3D" id="3.40.50.1820">
    <property type="entry name" value="alpha/beta hydrolase"/>
    <property type="match status" value="2"/>
</dbReference>
<dbReference type="InterPro" id="IPR029058">
    <property type="entry name" value="AB_hydrolase_fold"/>
</dbReference>
<evidence type="ECO:0000256" key="2">
    <source>
        <dbReference type="ARBA" id="ARBA00022670"/>
    </source>
</evidence>
<keyword evidence="2" id="KW-0645">Protease</keyword>
<comment type="similarity">
    <text evidence="1">Belongs to the peptidase S28 family.</text>
</comment>
<organism evidence="7 8">
    <name type="scientific">Emydomyces testavorans</name>
    <dbReference type="NCBI Taxonomy" id="2070801"/>
    <lineage>
        <taxon>Eukaryota</taxon>
        <taxon>Fungi</taxon>
        <taxon>Dikarya</taxon>
        <taxon>Ascomycota</taxon>
        <taxon>Pezizomycotina</taxon>
        <taxon>Eurotiomycetes</taxon>
        <taxon>Eurotiomycetidae</taxon>
        <taxon>Onygenales</taxon>
        <taxon>Nannizziopsiaceae</taxon>
        <taxon>Emydomyces</taxon>
    </lineage>
</organism>
<accession>A0AAF0IM32</accession>
<dbReference type="EMBL" id="CP120630">
    <property type="protein sequence ID" value="WEW61257.1"/>
    <property type="molecule type" value="Genomic_DNA"/>
</dbReference>
<evidence type="ECO:0000313" key="7">
    <source>
        <dbReference type="EMBL" id="WEW61257.1"/>
    </source>
</evidence>
<dbReference type="InterPro" id="IPR008758">
    <property type="entry name" value="Peptidase_S28"/>
</dbReference>
<reference evidence="7" key="1">
    <citation type="submission" date="2023-03" db="EMBL/GenBank/DDBJ databases">
        <title>Emydomyces testavorans Genome Sequence.</title>
        <authorList>
            <person name="Hoyer L."/>
        </authorList>
    </citation>
    <scope>NUCLEOTIDE SEQUENCE</scope>
    <source>
        <strain evidence="7">16-2883</strain>
    </source>
</reference>
<evidence type="ECO:0000256" key="5">
    <source>
        <dbReference type="ARBA" id="ARBA00023180"/>
    </source>
</evidence>
<sequence>MRLSHQILGSTALALLAGLGSAFVGTKWTSIQQDLEIAALLGIDPETVFSDRNIINYAVSAPPNKPQAEWAEIPIDHKKPDAKYRNRFWVNDANYKPGGPVFIFDGGEGNAQRYADVFLVNKTSFFVHLLEEFHGVGIVWEHRYYGESTPFPVNQDTPPEKFQYLNNEQALADIPYFAKTFKRAAFPNQDLTPKSTPWVMVGGSYPGMRAAFSRDKYPDTIHAAFASSAPVQAQIDMRVYYEQVYRGMVAYGHGNCTKDIRAAYTYIDKELSRSDTAAKIKKLFFGEKAEQNSNGDFTQALTFIYSTWQSAGASSGVGDFCNWLETDPETNKTAPAEGWAPTKGAKAMAERFAKWPKLIRHVNAGFETNCKGENVNEPPECDFGKRARDPSAISWTWQFCSEWGYFQYQNRPPHELLSKYQTDEYIQKDVCYRQFPDGVSSGYLPRRPKTNETNSYTRGWHMRPSNVYWSGGQYDPWRSLSPLSTEDFAPKIKFSTEIPECNKPSPQSEIFGYVIPNAQHCYDFRTTFKPGEVSRNLLAAALRKWLPCFKKQK</sequence>